<dbReference type="GO" id="GO:0006270">
    <property type="term" value="P:DNA replication initiation"/>
    <property type="evidence" value="ECO:0007669"/>
    <property type="project" value="InterPro"/>
</dbReference>
<dbReference type="Gene3D" id="1.10.1750.10">
    <property type="match status" value="1"/>
</dbReference>
<dbReference type="GO" id="GO:0005886">
    <property type="term" value="C:plasma membrane"/>
    <property type="evidence" value="ECO:0007669"/>
    <property type="project" value="TreeGrafter"/>
</dbReference>
<accession>A0A382E449</accession>
<dbReference type="SUPFAM" id="SSF52540">
    <property type="entry name" value="P-loop containing nucleoside triphosphate hydrolases"/>
    <property type="match status" value="1"/>
</dbReference>
<dbReference type="EMBL" id="UINC01042485">
    <property type="protein sequence ID" value="SVB45189.1"/>
    <property type="molecule type" value="Genomic_DNA"/>
</dbReference>
<dbReference type="PANTHER" id="PTHR30050:SF2">
    <property type="entry name" value="CHROMOSOMAL REPLICATION INITIATOR PROTEIN DNAA"/>
    <property type="match status" value="1"/>
</dbReference>
<dbReference type="SUPFAM" id="SSF48295">
    <property type="entry name" value="TrpR-like"/>
    <property type="match status" value="1"/>
</dbReference>
<dbReference type="GO" id="GO:0005524">
    <property type="term" value="F:ATP binding"/>
    <property type="evidence" value="ECO:0007669"/>
    <property type="project" value="UniProtKB-KW"/>
</dbReference>
<dbReference type="PROSITE" id="PS01008">
    <property type="entry name" value="DNAA"/>
    <property type="match status" value="1"/>
</dbReference>
<dbReference type="InterPro" id="IPR027417">
    <property type="entry name" value="P-loop_NTPase"/>
</dbReference>
<reference evidence="7" key="1">
    <citation type="submission" date="2018-05" db="EMBL/GenBank/DDBJ databases">
        <authorList>
            <person name="Lanie J.A."/>
            <person name="Ng W.-L."/>
            <person name="Kazmierczak K.M."/>
            <person name="Andrzejewski T.M."/>
            <person name="Davidsen T.M."/>
            <person name="Wayne K.J."/>
            <person name="Tettelin H."/>
            <person name="Glass J.I."/>
            <person name="Rusch D."/>
            <person name="Podicherti R."/>
            <person name="Tsui H.-C.T."/>
            <person name="Winkler M.E."/>
        </authorList>
    </citation>
    <scope>NUCLEOTIDE SEQUENCE</scope>
</reference>
<dbReference type="FunFam" id="1.10.8.60:FF:000003">
    <property type="entry name" value="Chromosomal replication initiator protein DnaA"/>
    <property type="match status" value="1"/>
</dbReference>
<evidence type="ECO:0000259" key="6">
    <source>
        <dbReference type="SMART" id="SM00760"/>
    </source>
</evidence>
<keyword evidence="2" id="KW-0235">DNA replication</keyword>
<dbReference type="SMART" id="SM00760">
    <property type="entry name" value="Bac_DnaA_C"/>
    <property type="match status" value="1"/>
</dbReference>
<dbReference type="CDD" id="cd06571">
    <property type="entry name" value="Bac_DnaA_C"/>
    <property type="match status" value="1"/>
</dbReference>
<protein>
    <recommendedName>
        <fullName evidence="6">Chromosomal replication initiator DnaA C-terminal domain-containing protein</fullName>
    </recommendedName>
</protein>
<dbReference type="PANTHER" id="PTHR30050">
    <property type="entry name" value="CHROMOSOMAL REPLICATION INITIATOR PROTEIN DNAA"/>
    <property type="match status" value="1"/>
</dbReference>
<gene>
    <name evidence="7" type="ORF">METZ01_LOCUS198043</name>
</gene>
<keyword evidence="5" id="KW-0238">DNA-binding</keyword>
<keyword evidence="4" id="KW-0067">ATP-binding</keyword>
<organism evidence="7">
    <name type="scientific">marine metagenome</name>
    <dbReference type="NCBI Taxonomy" id="408172"/>
    <lineage>
        <taxon>unclassified sequences</taxon>
        <taxon>metagenomes</taxon>
        <taxon>ecological metagenomes</taxon>
    </lineage>
</organism>
<evidence type="ECO:0000256" key="1">
    <source>
        <dbReference type="ARBA" id="ARBA00022490"/>
    </source>
</evidence>
<evidence type="ECO:0000256" key="2">
    <source>
        <dbReference type="ARBA" id="ARBA00022705"/>
    </source>
</evidence>
<feature type="non-terminal residue" evidence="7">
    <location>
        <position position="1"/>
    </location>
</feature>
<evidence type="ECO:0000256" key="3">
    <source>
        <dbReference type="ARBA" id="ARBA00022741"/>
    </source>
</evidence>
<dbReference type="InterPro" id="IPR010921">
    <property type="entry name" value="Trp_repressor/repl_initiator"/>
</dbReference>
<dbReference type="Gene3D" id="1.10.8.60">
    <property type="match status" value="1"/>
</dbReference>
<dbReference type="InterPro" id="IPR018312">
    <property type="entry name" value="Chromosome_initiator_DnaA_CS"/>
</dbReference>
<dbReference type="Pfam" id="PF08299">
    <property type="entry name" value="Bac_DnaA_C"/>
    <property type="match status" value="1"/>
</dbReference>
<evidence type="ECO:0000256" key="4">
    <source>
        <dbReference type="ARBA" id="ARBA00022840"/>
    </source>
</evidence>
<proteinExistence type="predicted"/>
<dbReference type="GO" id="GO:0003688">
    <property type="term" value="F:DNA replication origin binding"/>
    <property type="evidence" value="ECO:0007669"/>
    <property type="project" value="InterPro"/>
</dbReference>
<name>A0A382E449_9ZZZZ</name>
<keyword evidence="3" id="KW-0547">Nucleotide-binding</keyword>
<sequence>GLEDRLKSRFGWGLTVSIDPPELETCVAILKVKSELEGFDLPEEVAFFVASKIRSNVRELEGALRKIIASSTFTNQEPTVELAKESLRDLLAIQAKQITIENIQKTVAEYYNIRVSDLLSKRRNRSITRPRQIAMSITKELTSHSLPEIGDAFGGRDHTTVIHANKKVLLLKKEDNRFVEDCENIHRLLSI</sequence>
<dbReference type="GO" id="GO:0006275">
    <property type="term" value="P:regulation of DNA replication"/>
    <property type="evidence" value="ECO:0007669"/>
    <property type="project" value="InterPro"/>
</dbReference>
<evidence type="ECO:0000256" key="5">
    <source>
        <dbReference type="ARBA" id="ARBA00023125"/>
    </source>
</evidence>
<keyword evidence="1" id="KW-0963">Cytoplasm</keyword>
<dbReference type="InterPro" id="IPR013159">
    <property type="entry name" value="DnaA_C"/>
</dbReference>
<evidence type="ECO:0000313" key="7">
    <source>
        <dbReference type="EMBL" id="SVB45189.1"/>
    </source>
</evidence>
<dbReference type="AlphaFoldDB" id="A0A382E449"/>
<feature type="domain" description="Chromosomal replication initiator DnaA C-terminal" evidence="6">
    <location>
        <begin position="99"/>
        <end position="168"/>
    </location>
</feature>